<dbReference type="PANTHER" id="PTHR13507">
    <property type="entry name" value="PRKR-INTERACTING PROTEIN 1"/>
    <property type="match status" value="1"/>
</dbReference>
<sequence>MMMMPPYQPLVAGSTPTENTSHLSTTYCSAGAGSDFFGKYQKHRTIEMERLRKMDEDWDKMQKDMEYHRKREENIKKDIEKTEKRRAKRNKRKENKRLNNKKKSITTTTSKDTITTLP</sequence>
<dbReference type="PANTHER" id="PTHR13507:SF0">
    <property type="entry name" value="PRKR-INTERACTING PROTEIN 1"/>
    <property type="match status" value="1"/>
</dbReference>
<keyword evidence="3" id="KW-1185">Reference proteome</keyword>
<gene>
    <name evidence="2" type="ORF">Pmar_PMAR029440</name>
</gene>
<dbReference type="AlphaFoldDB" id="C5KGP2"/>
<dbReference type="GO" id="GO:0004860">
    <property type="term" value="F:protein kinase inhibitor activity"/>
    <property type="evidence" value="ECO:0007669"/>
    <property type="project" value="TreeGrafter"/>
</dbReference>
<proteinExistence type="predicted"/>
<dbReference type="InParanoid" id="C5KGP2"/>
<dbReference type="GO" id="GO:0005730">
    <property type="term" value="C:nucleolus"/>
    <property type="evidence" value="ECO:0007669"/>
    <property type="project" value="TreeGrafter"/>
</dbReference>
<organism evidence="3">
    <name type="scientific">Perkinsus marinus (strain ATCC 50983 / TXsc)</name>
    <dbReference type="NCBI Taxonomy" id="423536"/>
    <lineage>
        <taxon>Eukaryota</taxon>
        <taxon>Sar</taxon>
        <taxon>Alveolata</taxon>
        <taxon>Perkinsozoa</taxon>
        <taxon>Perkinsea</taxon>
        <taxon>Perkinsida</taxon>
        <taxon>Perkinsidae</taxon>
        <taxon>Perkinsus</taxon>
    </lineage>
</organism>
<evidence type="ECO:0000313" key="3">
    <source>
        <dbReference type="Proteomes" id="UP000007800"/>
    </source>
</evidence>
<name>C5KGP2_PERM5</name>
<dbReference type="GO" id="GO:0019901">
    <property type="term" value="F:protein kinase binding"/>
    <property type="evidence" value="ECO:0007669"/>
    <property type="project" value="TreeGrafter"/>
</dbReference>
<feature type="compositionally biased region" description="Basic and acidic residues" evidence="1">
    <location>
        <begin position="69"/>
        <end position="83"/>
    </location>
</feature>
<feature type="compositionally biased region" description="Low complexity" evidence="1">
    <location>
        <begin position="105"/>
        <end position="118"/>
    </location>
</feature>
<dbReference type="GO" id="GO:0003725">
    <property type="term" value="F:double-stranded RNA binding"/>
    <property type="evidence" value="ECO:0007669"/>
    <property type="project" value="InterPro"/>
</dbReference>
<feature type="compositionally biased region" description="Basic residues" evidence="1">
    <location>
        <begin position="84"/>
        <end position="104"/>
    </location>
</feature>
<accession>C5KGP2</accession>
<dbReference type="InterPro" id="IPR009548">
    <property type="entry name" value="Prkrip1"/>
</dbReference>
<reference evidence="2 3" key="1">
    <citation type="submission" date="2008-07" db="EMBL/GenBank/DDBJ databases">
        <authorList>
            <person name="El-Sayed N."/>
            <person name="Caler E."/>
            <person name="Inman J."/>
            <person name="Amedeo P."/>
            <person name="Hass B."/>
            <person name="Wortman J."/>
        </authorList>
    </citation>
    <scope>NUCLEOTIDE SEQUENCE [LARGE SCALE GENOMIC DNA]</scope>
    <source>
        <strain evidence="3">ATCC 50983 / TXsc</strain>
    </source>
</reference>
<evidence type="ECO:0000313" key="2">
    <source>
        <dbReference type="EMBL" id="EER16310.1"/>
    </source>
</evidence>
<dbReference type="RefSeq" id="XP_002784514.1">
    <property type="nucleotide sequence ID" value="XM_002784468.1"/>
</dbReference>
<dbReference type="GeneID" id="9063368"/>
<dbReference type="Pfam" id="PF06658">
    <property type="entry name" value="DUF1168"/>
    <property type="match status" value="1"/>
</dbReference>
<dbReference type="EMBL" id="GG673027">
    <property type="protein sequence ID" value="EER16310.1"/>
    <property type="molecule type" value="Genomic_DNA"/>
</dbReference>
<dbReference type="Proteomes" id="UP000007800">
    <property type="component" value="Unassembled WGS sequence"/>
</dbReference>
<protein>
    <submittedName>
        <fullName evidence="2">Uncharacterized protein</fullName>
    </submittedName>
</protein>
<evidence type="ECO:0000256" key="1">
    <source>
        <dbReference type="SAM" id="MobiDB-lite"/>
    </source>
</evidence>
<feature type="region of interest" description="Disordered" evidence="1">
    <location>
        <begin position="69"/>
        <end position="118"/>
    </location>
</feature>
<dbReference type="OrthoDB" id="10067079at2759"/>